<dbReference type="SUPFAM" id="SSF49417">
    <property type="entry name" value="p53-like transcription factors"/>
    <property type="match status" value="1"/>
</dbReference>
<feature type="binding site" evidence="11">
    <location>
        <position position="205"/>
    </location>
    <ligand>
        <name>Zn(2+)</name>
        <dbReference type="ChEBI" id="CHEBI:29105"/>
    </ligand>
</feature>
<evidence type="ECO:0000256" key="12">
    <source>
        <dbReference type="SAM" id="MobiDB-lite"/>
    </source>
</evidence>
<dbReference type="GeneID" id="120949530"/>
<evidence type="ECO:0000259" key="13">
    <source>
        <dbReference type="Pfam" id="PF00870"/>
    </source>
</evidence>
<organism evidence="14 15">
    <name type="scientific">Anopheles coluzzii</name>
    <name type="common">African malaria mosquito</name>
    <dbReference type="NCBI Taxonomy" id="1518534"/>
    <lineage>
        <taxon>Eukaryota</taxon>
        <taxon>Metazoa</taxon>
        <taxon>Ecdysozoa</taxon>
        <taxon>Arthropoda</taxon>
        <taxon>Hexapoda</taxon>
        <taxon>Insecta</taxon>
        <taxon>Pterygota</taxon>
        <taxon>Neoptera</taxon>
        <taxon>Endopterygota</taxon>
        <taxon>Diptera</taxon>
        <taxon>Nematocera</taxon>
        <taxon>Culicoidea</taxon>
        <taxon>Culicidae</taxon>
        <taxon>Anophelinae</taxon>
        <taxon>Anopheles</taxon>
    </lineage>
</organism>
<dbReference type="GO" id="GO:0006915">
    <property type="term" value="P:apoptotic process"/>
    <property type="evidence" value="ECO:0007669"/>
    <property type="project" value="UniProtKB-KW"/>
</dbReference>
<feature type="region of interest" description="Disordered" evidence="12">
    <location>
        <begin position="317"/>
        <end position="362"/>
    </location>
</feature>
<keyword evidence="8" id="KW-0010">Activator</keyword>
<dbReference type="KEGG" id="acoz:120949530"/>
<evidence type="ECO:0000256" key="2">
    <source>
        <dbReference type="ARBA" id="ARBA00006167"/>
    </source>
</evidence>
<evidence type="ECO:0000313" key="14">
    <source>
        <dbReference type="EnsemblMetazoa" id="ACON002352-PA"/>
    </source>
</evidence>
<feature type="domain" description="p53 DNA-binding" evidence="13">
    <location>
        <begin position="130"/>
        <end position="324"/>
    </location>
</feature>
<evidence type="ECO:0000256" key="1">
    <source>
        <dbReference type="ARBA" id="ARBA00004123"/>
    </source>
</evidence>
<evidence type="ECO:0000256" key="7">
    <source>
        <dbReference type="ARBA" id="ARBA00023125"/>
    </source>
</evidence>
<protein>
    <submittedName>
        <fullName evidence="14">P53 domain-containing protein</fullName>
    </submittedName>
</protein>
<evidence type="ECO:0000256" key="6">
    <source>
        <dbReference type="ARBA" id="ARBA00023015"/>
    </source>
</evidence>
<dbReference type="GO" id="GO:0005634">
    <property type="term" value="C:nucleus"/>
    <property type="evidence" value="ECO:0007669"/>
    <property type="project" value="UniProtKB-SubCell"/>
</dbReference>
<comment type="subcellular location">
    <subcellularLocation>
        <location evidence="1">Nucleus</location>
    </subcellularLocation>
</comment>
<dbReference type="Pfam" id="PF00870">
    <property type="entry name" value="P53"/>
    <property type="match status" value="1"/>
</dbReference>
<dbReference type="InterPro" id="IPR008967">
    <property type="entry name" value="p53-like_TF_DNA-bd_sf"/>
</dbReference>
<keyword evidence="10" id="KW-0539">Nucleus</keyword>
<sequence length="500" mass="55671">MGEKLATSVIECDLCVPRCESDQVVIKSSFIRSYAMASNMEMLNGEIFGDINTALYQNGEDCQSLFRMNTNDLLPQQGSDLSELMLNDFFHNNGVAEMQCVKYETDAKLLTMLDGREEPTHYKKIPVLDDFTHPLLQFNVAISGKPCSASAWCYSNALEKLFVKKKTPVTFDVTYMQPSDYSRLKLRIMLVYSNSQYAYQTISRCQDDIAKDGAKDFAHKEHVVRCLNPDASFTGREKGVNFEDRLAVLVDLNNGGTPQHLEKQQTVPVSLEFLCQNSCPTMERRATTLVFTVENEHGTLLGRKSISVKICSCPKRDMEKDDSKATGGRENNKNKRKHANEVVPSNDQPPRKMTRQSSVDLKSTLNSNINATTSARESAAGPAAAATAAAATPLLGQIKREPSFTPLGYSLSNLSNSSNSTIDNDSSAVVLTLRLPDLACASEVAMYAFKHLSSILISCKDEKDKNRYAQYLSHCRRVRKDFERSAQMQEEPSPECDSSM</sequence>
<keyword evidence="3" id="KW-0053">Apoptosis</keyword>
<dbReference type="VEuPathDB" id="VectorBase:ACMO_010091"/>
<dbReference type="VEuPathDB" id="VectorBase:ACON2_041987"/>
<dbReference type="RefSeq" id="XP_040222820.2">
    <property type="nucleotide sequence ID" value="XM_040366886.2"/>
</dbReference>
<name>A0A6E8VF59_ANOCL</name>
<evidence type="ECO:0000313" key="15">
    <source>
        <dbReference type="Proteomes" id="UP001105220"/>
    </source>
</evidence>
<dbReference type="Gene3D" id="2.60.40.720">
    <property type="match status" value="1"/>
</dbReference>
<dbReference type="InterPro" id="IPR012346">
    <property type="entry name" value="p53/RUNT-type_TF_DNA-bd_sf"/>
</dbReference>
<dbReference type="GO" id="GO:0046872">
    <property type="term" value="F:metal ion binding"/>
    <property type="evidence" value="ECO:0007669"/>
    <property type="project" value="UniProtKB-KW"/>
</dbReference>
<dbReference type="InterPro" id="IPR011615">
    <property type="entry name" value="p53_DNA-bd"/>
</dbReference>
<dbReference type="GO" id="GO:0000978">
    <property type="term" value="F:RNA polymerase II cis-regulatory region sequence-specific DNA binding"/>
    <property type="evidence" value="ECO:0007669"/>
    <property type="project" value="TreeGrafter"/>
</dbReference>
<keyword evidence="5 11" id="KW-0862">Zinc</keyword>
<keyword evidence="7" id="KW-0238">DNA-binding</keyword>
<dbReference type="PANTHER" id="PTHR11447:SF16">
    <property type="entry name" value="P53 PROTEIN LONG FORM VARIANT 1"/>
    <property type="match status" value="1"/>
</dbReference>
<evidence type="ECO:0000256" key="3">
    <source>
        <dbReference type="ARBA" id="ARBA00022703"/>
    </source>
</evidence>
<feature type="binding site" evidence="11">
    <location>
        <position position="275"/>
    </location>
    <ligand>
        <name>Zn(2+)</name>
        <dbReference type="ChEBI" id="CHEBI:29105"/>
    </ligand>
</feature>
<evidence type="ECO:0000256" key="9">
    <source>
        <dbReference type="ARBA" id="ARBA00023163"/>
    </source>
</evidence>
<dbReference type="EnsemblMetazoa" id="ACON002352-RA">
    <property type="protein sequence ID" value="ACON002352-PA"/>
    <property type="gene ID" value="ACON002352"/>
</dbReference>
<comment type="cofactor">
    <cofactor evidence="11">
        <name>Zn(2+)</name>
        <dbReference type="ChEBI" id="CHEBI:29105"/>
    </cofactor>
    <text evidence="11">Binds 1 zinc ion per subunit.</text>
</comment>
<evidence type="ECO:0000256" key="5">
    <source>
        <dbReference type="ARBA" id="ARBA00022833"/>
    </source>
</evidence>
<comment type="similarity">
    <text evidence="2">Belongs to the p53 family.</text>
</comment>
<accession>A0A6E8VF59</accession>
<dbReference type="CDD" id="cd08367">
    <property type="entry name" value="P53"/>
    <property type="match status" value="1"/>
</dbReference>
<keyword evidence="6" id="KW-0805">Transcription regulation</keyword>
<dbReference type="InterPro" id="IPR002117">
    <property type="entry name" value="p53_tumour_suppressor"/>
</dbReference>
<evidence type="ECO:0000256" key="4">
    <source>
        <dbReference type="ARBA" id="ARBA00022723"/>
    </source>
</evidence>
<reference key="1">
    <citation type="journal article" date="2019" name="Genes (Basel)">
        <title>A High-Quality De novo Genome Assembly from a Single Mosquito Using PacBio Sequencing.</title>
        <authorList>
            <person name="Kingan S.B."/>
            <person name="Heaton H."/>
            <person name="Cudini J."/>
            <person name="Lambert C.C."/>
            <person name="Baybayan P."/>
            <person name="Galvin B.D."/>
            <person name="Durbin R."/>
            <person name="Korlach J."/>
            <person name="Lawniczak M.K.N."/>
        </authorList>
    </citation>
    <scope>NUCLEOTIDE SEQUENCE [LARGE SCALE GENOMIC DNA]</scope>
    <source>
        <strain>Mali-NIH</strain>
    </source>
</reference>
<keyword evidence="4 11" id="KW-0479">Metal-binding</keyword>
<dbReference type="GO" id="GO:0000981">
    <property type="term" value="F:DNA-binding transcription factor activity, RNA polymerase II-specific"/>
    <property type="evidence" value="ECO:0007669"/>
    <property type="project" value="TreeGrafter"/>
</dbReference>
<feature type="binding site" evidence="11">
    <location>
        <position position="279"/>
    </location>
    <ligand>
        <name>Zn(2+)</name>
        <dbReference type="ChEBI" id="CHEBI:29105"/>
    </ligand>
</feature>
<dbReference type="PRINTS" id="PR00386">
    <property type="entry name" value="P53SUPPRESSR"/>
</dbReference>
<dbReference type="AlphaFoldDB" id="A0A6E8VF59"/>
<dbReference type="Proteomes" id="UP001105220">
    <property type="component" value="Unplaced"/>
</dbReference>
<keyword evidence="15" id="KW-1185">Reference proteome</keyword>
<evidence type="ECO:0000256" key="8">
    <source>
        <dbReference type="ARBA" id="ARBA00023159"/>
    </source>
</evidence>
<proteinExistence type="inferred from homology"/>
<evidence type="ECO:0000256" key="10">
    <source>
        <dbReference type="ARBA" id="ARBA00023242"/>
    </source>
</evidence>
<evidence type="ECO:0000256" key="11">
    <source>
        <dbReference type="PIRSR" id="PIRSR602117-1"/>
    </source>
</evidence>
<keyword evidence="9" id="KW-0804">Transcription</keyword>
<reference evidence="14" key="2">
    <citation type="submission" date="2020-05" db="UniProtKB">
        <authorList>
            <consortium name="EnsemblMetazoa"/>
        </authorList>
    </citation>
    <scope>IDENTIFICATION</scope>
    <source>
        <strain evidence="14">Ngousso</strain>
    </source>
</reference>
<dbReference type="PANTHER" id="PTHR11447">
    <property type="entry name" value="CELLULAR TUMOR ANTIGEN P53"/>
    <property type="match status" value="1"/>
</dbReference>
<dbReference type="VEuPathDB" id="VectorBase:ACON002352"/>